<protein>
    <submittedName>
        <fullName evidence="3">Porin family protein</fullName>
    </submittedName>
</protein>
<name>A0ABW4ZLX7_9SPHI</name>
<dbReference type="RefSeq" id="WP_255902658.1">
    <property type="nucleotide sequence ID" value="NZ_JAFMZO010000003.1"/>
</dbReference>
<sequence length="226" mass="23712">MKKIILLAAGFLIAGTVANAQTSTTSGSVGSTKWGLKVGVNLAKYSYGADDAENPETDHATNFHVTGYLDLPLGGMFSVQPGLSLQGKGAEFFDSGDTEVKDNTMWLEVPVNLVGKIPLGATGTSLFLGAGPYAAYGISGERKITFDDEGNDRETIKQDLKFGNDDEDDFKALDFGVNFLGGIQLNNGFNIGAGYGLGLTDLLPSGDGGDGQLTNRVLSFSVGYSF</sequence>
<evidence type="ECO:0000313" key="3">
    <source>
        <dbReference type="EMBL" id="MFD2162920.1"/>
    </source>
</evidence>
<evidence type="ECO:0000313" key="4">
    <source>
        <dbReference type="Proteomes" id="UP001597387"/>
    </source>
</evidence>
<evidence type="ECO:0000256" key="1">
    <source>
        <dbReference type="SAM" id="SignalP"/>
    </source>
</evidence>
<reference evidence="4" key="1">
    <citation type="journal article" date="2019" name="Int. J. Syst. Evol. Microbiol.">
        <title>The Global Catalogue of Microorganisms (GCM) 10K type strain sequencing project: providing services to taxonomists for standard genome sequencing and annotation.</title>
        <authorList>
            <consortium name="The Broad Institute Genomics Platform"/>
            <consortium name="The Broad Institute Genome Sequencing Center for Infectious Disease"/>
            <person name="Wu L."/>
            <person name="Ma J."/>
        </authorList>
    </citation>
    <scope>NUCLEOTIDE SEQUENCE [LARGE SCALE GENOMIC DNA]</scope>
    <source>
        <strain evidence="4">KCTC 42217</strain>
    </source>
</reference>
<keyword evidence="4" id="KW-1185">Reference proteome</keyword>
<evidence type="ECO:0000259" key="2">
    <source>
        <dbReference type="Pfam" id="PF13568"/>
    </source>
</evidence>
<feature type="domain" description="Outer membrane protein beta-barrel" evidence="2">
    <location>
        <begin position="20"/>
        <end position="202"/>
    </location>
</feature>
<gene>
    <name evidence="3" type="ORF">ACFSJU_11000</name>
</gene>
<proteinExistence type="predicted"/>
<organism evidence="3 4">
    <name type="scientific">Paradesertivirga mongoliensis</name>
    <dbReference type="NCBI Taxonomy" id="2100740"/>
    <lineage>
        <taxon>Bacteria</taxon>
        <taxon>Pseudomonadati</taxon>
        <taxon>Bacteroidota</taxon>
        <taxon>Sphingobacteriia</taxon>
        <taxon>Sphingobacteriales</taxon>
        <taxon>Sphingobacteriaceae</taxon>
        <taxon>Paradesertivirga</taxon>
    </lineage>
</organism>
<comment type="caution">
    <text evidence="3">The sequence shown here is derived from an EMBL/GenBank/DDBJ whole genome shotgun (WGS) entry which is preliminary data.</text>
</comment>
<dbReference type="Proteomes" id="UP001597387">
    <property type="component" value="Unassembled WGS sequence"/>
</dbReference>
<feature type="signal peptide" evidence="1">
    <location>
        <begin position="1"/>
        <end position="20"/>
    </location>
</feature>
<feature type="chain" id="PRO_5046361898" evidence="1">
    <location>
        <begin position="21"/>
        <end position="226"/>
    </location>
</feature>
<dbReference type="Pfam" id="PF13568">
    <property type="entry name" value="OMP_b-brl_2"/>
    <property type="match status" value="1"/>
</dbReference>
<dbReference type="InterPro" id="IPR025665">
    <property type="entry name" value="Beta-barrel_OMP_2"/>
</dbReference>
<accession>A0ABW4ZLX7</accession>
<dbReference type="EMBL" id="JBHUHZ010000001">
    <property type="protein sequence ID" value="MFD2162920.1"/>
    <property type="molecule type" value="Genomic_DNA"/>
</dbReference>
<keyword evidence="1" id="KW-0732">Signal</keyword>